<dbReference type="Pfam" id="PF03583">
    <property type="entry name" value="LIP"/>
    <property type="match status" value="1"/>
</dbReference>
<evidence type="ECO:0000313" key="4">
    <source>
        <dbReference type="Proteomes" id="UP001500016"/>
    </source>
</evidence>
<feature type="region of interest" description="Disordered" evidence="1">
    <location>
        <begin position="40"/>
        <end position="66"/>
    </location>
</feature>
<dbReference type="Gene3D" id="3.40.50.1820">
    <property type="entry name" value="alpha/beta hydrolase"/>
    <property type="match status" value="1"/>
</dbReference>
<organism evidence="3 4">
    <name type="scientific">Streptomyces albiaxialis</name>
    <dbReference type="NCBI Taxonomy" id="329523"/>
    <lineage>
        <taxon>Bacteria</taxon>
        <taxon>Bacillati</taxon>
        <taxon>Actinomycetota</taxon>
        <taxon>Actinomycetes</taxon>
        <taxon>Kitasatosporales</taxon>
        <taxon>Streptomycetaceae</taxon>
        <taxon>Streptomyces</taxon>
    </lineage>
</organism>
<dbReference type="InterPro" id="IPR005152">
    <property type="entry name" value="Lipase_secreted"/>
</dbReference>
<name>A0ABN2VXV5_9ACTN</name>
<dbReference type="PANTHER" id="PTHR34853:SF1">
    <property type="entry name" value="LIPASE 5"/>
    <property type="match status" value="1"/>
</dbReference>
<dbReference type="PIRSF" id="PIRSF029171">
    <property type="entry name" value="Esterase_LipA"/>
    <property type="match status" value="1"/>
</dbReference>
<dbReference type="RefSeq" id="WP_425578186.1">
    <property type="nucleotide sequence ID" value="NZ_BAAAPE010000007.1"/>
</dbReference>
<reference evidence="3 4" key="1">
    <citation type="journal article" date="2019" name="Int. J. Syst. Evol. Microbiol.">
        <title>The Global Catalogue of Microorganisms (GCM) 10K type strain sequencing project: providing services to taxonomists for standard genome sequencing and annotation.</title>
        <authorList>
            <consortium name="The Broad Institute Genomics Platform"/>
            <consortium name="The Broad Institute Genome Sequencing Center for Infectious Disease"/>
            <person name="Wu L."/>
            <person name="Ma J."/>
        </authorList>
    </citation>
    <scope>NUCLEOTIDE SEQUENCE [LARGE SCALE GENOMIC DNA]</scope>
    <source>
        <strain evidence="3 4">JCM 15478</strain>
    </source>
</reference>
<feature type="chain" id="PRO_5046412818" evidence="2">
    <location>
        <begin position="38"/>
        <end position="403"/>
    </location>
</feature>
<accession>A0ABN2VXV5</accession>
<dbReference type="Gene3D" id="1.10.260.130">
    <property type="match status" value="1"/>
</dbReference>
<evidence type="ECO:0000256" key="2">
    <source>
        <dbReference type="SAM" id="SignalP"/>
    </source>
</evidence>
<dbReference type="EMBL" id="BAAAPE010000007">
    <property type="protein sequence ID" value="GAA2076534.1"/>
    <property type="molecule type" value="Genomic_DNA"/>
</dbReference>
<evidence type="ECO:0000313" key="3">
    <source>
        <dbReference type="EMBL" id="GAA2076534.1"/>
    </source>
</evidence>
<sequence length="403" mass="41332">MKHSSSLATSLGRARTAGTVTAVLALSALGLAGGAQAQEAPASPKAEAGPGDIVSSEPTTFQYWPGHPADADAWKISYNSTSADGEQNTVSGTVVVPKDGKTGPRPLITYAVGSVGLGDKCAPSAGFPDGSTAEAPLINAALVRGYAVAVTDYEGLGTPGDHTYTVAQAEGTAVLDAARAAQRLPEAQKMGVSAESPVGIMGYSQGGQASAWAAELAESYAPELKVKGTASGGVPADLAKVAEHANGGESAGYIMMAAVGHDAAFPELKLDKYLNDEGRKLVDVTKNGCVGEILDAGKGKKIEDVTTSNPLDQPDWQKAIDANKLGTKTPTAPVFLYHGEADETIPYELGTGLRSDWCGKGLPVQWQSFPGKSHVQTAIDGNGPALEWLGKRFQGEPAQGNCG</sequence>
<dbReference type="InterPro" id="IPR029058">
    <property type="entry name" value="AB_hydrolase_fold"/>
</dbReference>
<evidence type="ECO:0000256" key="1">
    <source>
        <dbReference type="SAM" id="MobiDB-lite"/>
    </source>
</evidence>
<comment type="caution">
    <text evidence="3">The sequence shown here is derived from an EMBL/GenBank/DDBJ whole genome shotgun (WGS) entry which is preliminary data.</text>
</comment>
<gene>
    <name evidence="3" type="ORF">GCM10009801_32090</name>
</gene>
<feature type="signal peptide" evidence="2">
    <location>
        <begin position="1"/>
        <end position="37"/>
    </location>
</feature>
<dbReference type="PANTHER" id="PTHR34853">
    <property type="match status" value="1"/>
</dbReference>
<keyword evidence="4" id="KW-1185">Reference proteome</keyword>
<dbReference type="Proteomes" id="UP001500016">
    <property type="component" value="Unassembled WGS sequence"/>
</dbReference>
<dbReference type="SUPFAM" id="SSF53474">
    <property type="entry name" value="alpha/beta-Hydrolases"/>
    <property type="match status" value="1"/>
</dbReference>
<keyword evidence="2" id="KW-0732">Signal</keyword>
<protein>
    <submittedName>
        <fullName evidence="3">Lipase family protein</fullName>
    </submittedName>
</protein>
<proteinExistence type="predicted"/>